<dbReference type="EMBL" id="JASPKZ010000802">
    <property type="protein sequence ID" value="KAJ9599515.1"/>
    <property type="molecule type" value="Genomic_DNA"/>
</dbReference>
<reference evidence="7" key="1">
    <citation type="journal article" date="2023" name="IScience">
        <title>Live-bearing cockroach genome reveals convergent evolutionary mechanisms linked to viviparity in insects and beyond.</title>
        <authorList>
            <person name="Fouks B."/>
            <person name="Harrison M.C."/>
            <person name="Mikhailova A.A."/>
            <person name="Marchal E."/>
            <person name="English S."/>
            <person name="Carruthers M."/>
            <person name="Jennings E.C."/>
            <person name="Chiamaka E.L."/>
            <person name="Frigard R.A."/>
            <person name="Pippel M."/>
            <person name="Attardo G.M."/>
            <person name="Benoit J.B."/>
            <person name="Bornberg-Bauer E."/>
            <person name="Tobe S.S."/>
        </authorList>
    </citation>
    <scope>NUCLEOTIDE SEQUENCE</scope>
    <source>
        <strain evidence="7">Stay&amp;Tobe</strain>
    </source>
</reference>
<name>A0AAD8EQL1_DIPPU</name>
<sequence>MAAFFSRGSLGFVRNYSSGVHLNDVVIVSAVRTPIGSFGGSLSSLTAPQLGAVAIQGAIERAGIPKEEVKEVLMGNVLQANIGQAPARQATLFAGLPKSTVCTTINKVCASGMKSVMIGAQMLMCGEQDVILAGGMESMSNVPFYMKRGETSYGGLRLNDGVVFDGLTDVYNGIHMGNCAENTARNMNISREEQDDYAISSYKRTAQAQKDGIFRNEVIPVSVKQKKGKISKKFVLSV</sequence>
<proteinExistence type="inferred from homology"/>
<dbReference type="InterPro" id="IPR002155">
    <property type="entry name" value="Thiolase"/>
</dbReference>
<protein>
    <recommendedName>
        <fullName evidence="6">Thiolase N-terminal domain-containing protein</fullName>
    </recommendedName>
</protein>
<comment type="caution">
    <text evidence="7">The sequence shown here is derived from an EMBL/GenBank/DDBJ whole genome shotgun (WGS) entry which is preliminary data.</text>
</comment>
<dbReference type="SUPFAM" id="SSF53901">
    <property type="entry name" value="Thiolase-like"/>
    <property type="match status" value="1"/>
</dbReference>
<dbReference type="FunFam" id="3.40.47.10:FF:000127">
    <property type="entry name" value="Acetyl-CoA acetyltransferase, putative"/>
    <property type="match status" value="1"/>
</dbReference>
<evidence type="ECO:0000256" key="4">
    <source>
        <dbReference type="ARBA" id="ARBA00022958"/>
    </source>
</evidence>
<dbReference type="PROSITE" id="PS00098">
    <property type="entry name" value="THIOLASE_1"/>
    <property type="match status" value="1"/>
</dbReference>
<dbReference type="AlphaFoldDB" id="A0AAD8EQL1"/>
<evidence type="ECO:0000256" key="5">
    <source>
        <dbReference type="ARBA" id="ARBA00023315"/>
    </source>
</evidence>
<dbReference type="CDD" id="cd00751">
    <property type="entry name" value="thiolase"/>
    <property type="match status" value="1"/>
</dbReference>
<feature type="domain" description="Thiolase N-terminal" evidence="6">
    <location>
        <begin position="25"/>
        <end position="229"/>
    </location>
</feature>
<feature type="non-terminal residue" evidence="7">
    <location>
        <position position="1"/>
    </location>
</feature>
<dbReference type="Proteomes" id="UP001233999">
    <property type="component" value="Unassembled WGS sequence"/>
</dbReference>
<dbReference type="GO" id="GO:0005739">
    <property type="term" value="C:mitochondrion"/>
    <property type="evidence" value="ECO:0007669"/>
    <property type="project" value="TreeGrafter"/>
</dbReference>
<keyword evidence="4" id="KW-0630">Potassium</keyword>
<keyword evidence="3" id="KW-0479">Metal-binding</keyword>
<gene>
    <name evidence="7" type="ORF">L9F63_009987</name>
</gene>
<dbReference type="Pfam" id="PF00108">
    <property type="entry name" value="Thiolase_N"/>
    <property type="match status" value="1"/>
</dbReference>
<evidence type="ECO:0000256" key="3">
    <source>
        <dbReference type="ARBA" id="ARBA00022723"/>
    </source>
</evidence>
<dbReference type="PANTHER" id="PTHR18919:SF156">
    <property type="entry name" value="ACETYL-COA ACETYLTRANSFERASE, MITOCHONDRIAL"/>
    <property type="match status" value="1"/>
</dbReference>
<dbReference type="PANTHER" id="PTHR18919">
    <property type="entry name" value="ACETYL-COA C-ACYLTRANSFERASE"/>
    <property type="match status" value="1"/>
</dbReference>
<keyword evidence="8" id="KW-1185">Reference proteome</keyword>
<reference evidence="7" key="2">
    <citation type="submission" date="2023-05" db="EMBL/GenBank/DDBJ databases">
        <authorList>
            <person name="Fouks B."/>
        </authorList>
    </citation>
    <scope>NUCLEOTIDE SEQUENCE</scope>
    <source>
        <strain evidence="7">Stay&amp;Tobe</strain>
        <tissue evidence="7">Testes</tissue>
    </source>
</reference>
<accession>A0AAD8EQL1</accession>
<dbReference type="GO" id="GO:0006635">
    <property type="term" value="P:fatty acid beta-oxidation"/>
    <property type="evidence" value="ECO:0007669"/>
    <property type="project" value="TreeGrafter"/>
</dbReference>
<evidence type="ECO:0000313" key="8">
    <source>
        <dbReference type="Proteomes" id="UP001233999"/>
    </source>
</evidence>
<dbReference type="InterPro" id="IPR016039">
    <property type="entry name" value="Thiolase-like"/>
</dbReference>
<evidence type="ECO:0000259" key="6">
    <source>
        <dbReference type="Pfam" id="PF00108"/>
    </source>
</evidence>
<keyword evidence="2" id="KW-0808">Transferase</keyword>
<organism evidence="7 8">
    <name type="scientific">Diploptera punctata</name>
    <name type="common">Pacific beetle cockroach</name>
    <dbReference type="NCBI Taxonomy" id="6984"/>
    <lineage>
        <taxon>Eukaryota</taxon>
        <taxon>Metazoa</taxon>
        <taxon>Ecdysozoa</taxon>
        <taxon>Arthropoda</taxon>
        <taxon>Hexapoda</taxon>
        <taxon>Insecta</taxon>
        <taxon>Pterygota</taxon>
        <taxon>Neoptera</taxon>
        <taxon>Polyneoptera</taxon>
        <taxon>Dictyoptera</taxon>
        <taxon>Blattodea</taxon>
        <taxon>Blaberoidea</taxon>
        <taxon>Blaberidae</taxon>
        <taxon>Diplopterinae</taxon>
        <taxon>Diploptera</taxon>
    </lineage>
</organism>
<dbReference type="GO" id="GO:0003985">
    <property type="term" value="F:acetyl-CoA C-acetyltransferase activity"/>
    <property type="evidence" value="ECO:0007669"/>
    <property type="project" value="TreeGrafter"/>
</dbReference>
<dbReference type="Gene3D" id="3.40.47.10">
    <property type="match status" value="1"/>
</dbReference>
<evidence type="ECO:0000256" key="1">
    <source>
        <dbReference type="ARBA" id="ARBA00010982"/>
    </source>
</evidence>
<keyword evidence="5" id="KW-0012">Acyltransferase</keyword>
<evidence type="ECO:0000313" key="7">
    <source>
        <dbReference type="EMBL" id="KAJ9599515.1"/>
    </source>
</evidence>
<dbReference type="GO" id="GO:0046872">
    <property type="term" value="F:metal ion binding"/>
    <property type="evidence" value="ECO:0007669"/>
    <property type="project" value="UniProtKB-KW"/>
</dbReference>
<dbReference type="InterPro" id="IPR020616">
    <property type="entry name" value="Thiolase_N"/>
</dbReference>
<evidence type="ECO:0000256" key="2">
    <source>
        <dbReference type="ARBA" id="ARBA00022679"/>
    </source>
</evidence>
<comment type="similarity">
    <text evidence="1">Belongs to the thiolase-like superfamily. Thiolase family.</text>
</comment>
<dbReference type="InterPro" id="IPR020615">
    <property type="entry name" value="Thiolase_acyl_enz_int_AS"/>
</dbReference>